<dbReference type="OrthoDB" id="74360at2759"/>
<feature type="non-terminal residue" evidence="1">
    <location>
        <position position="1"/>
    </location>
</feature>
<evidence type="ECO:0000313" key="1">
    <source>
        <dbReference type="EMBL" id="OJA11531.1"/>
    </source>
</evidence>
<dbReference type="Proteomes" id="UP000183567">
    <property type="component" value="Unassembled WGS sequence"/>
</dbReference>
<accession>A0A1J8PUU5</accession>
<gene>
    <name evidence="1" type="ORF">AZE42_09512</name>
</gene>
<keyword evidence="2" id="KW-1185">Reference proteome</keyword>
<organism evidence="1 2">
    <name type="scientific">Rhizopogon vesiculosus</name>
    <dbReference type="NCBI Taxonomy" id="180088"/>
    <lineage>
        <taxon>Eukaryota</taxon>
        <taxon>Fungi</taxon>
        <taxon>Dikarya</taxon>
        <taxon>Basidiomycota</taxon>
        <taxon>Agaricomycotina</taxon>
        <taxon>Agaricomycetes</taxon>
        <taxon>Agaricomycetidae</taxon>
        <taxon>Boletales</taxon>
        <taxon>Suillineae</taxon>
        <taxon>Rhizopogonaceae</taxon>
        <taxon>Rhizopogon</taxon>
    </lineage>
</organism>
<reference evidence="1 2" key="1">
    <citation type="submission" date="2016-03" db="EMBL/GenBank/DDBJ databases">
        <title>Comparative genomics of the ectomycorrhizal sister species Rhizopogon vinicolor and Rhizopogon vesiculosus (Basidiomycota: Boletales) reveals a divergence of the mating type B locus.</title>
        <authorList>
            <person name="Mujic A.B."/>
            <person name="Kuo A."/>
            <person name="Tritt A."/>
            <person name="Lipzen A."/>
            <person name="Chen C."/>
            <person name="Johnson J."/>
            <person name="Sharma A."/>
            <person name="Barry K."/>
            <person name="Grigoriev I.V."/>
            <person name="Spatafora J.W."/>
        </authorList>
    </citation>
    <scope>NUCLEOTIDE SEQUENCE [LARGE SCALE GENOMIC DNA]</scope>
    <source>
        <strain evidence="1 2">AM-OR11-056</strain>
    </source>
</reference>
<name>A0A1J8PUU5_9AGAM</name>
<evidence type="ECO:0000313" key="2">
    <source>
        <dbReference type="Proteomes" id="UP000183567"/>
    </source>
</evidence>
<dbReference type="EMBL" id="LVVM01005030">
    <property type="protein sequence ID" value="OJA11531.1"/>
    <property type="molecule type" value="Genomic_DNA"/>
</dbReference>
<protein>
    <submittedName>
        <fullName evidence="1">Uncharacterized protein</fullName>
    </submittedName>
</protein>
<proteinExistence type="predicted"/>
<sequence length="78" mass="8522">KQGQDINHFDKEEIAFKDGSKLSAAVIVVATDPLGIRDFNSPLVHLESHVSSVNTWSPDLGAGSWHSMTKVLLLHVDN</sequence>
<comment type="caution">
    <text evidence="1">The sequence shown here is derived from an EMBL/GenBank/DDBJ whole genome shotgun (WGS) entry which is preliminary data.</text>
</comment>
<dbReference type="AlphaFoldDB" id="A0A1J8PUU5"/>